<dbReference type="OrthoDB" id="3040823at2759"/>
<keyword evidence="2 4" id="KW-0863">Zinc-finger</keyword>
<keyword evidence="3" id="KW-0862">Zinc</keyword>
<dbReference type="Proteomes" id="UP000027265">
    <property type="component" value="Unassembled WGS sequence"/>
</dbReference>
<evidence type="ECO:0000256" key="2">
    <source>
        <dbReference type="ARBA" id="ARBA00022771"/>
    </source>
</evidence>
<feature type="domain" description="MYND-type" evidence="5">
    <location>
        <begin position="433"/>
        <end position="473"/>
    </location>
</feature>
<dbReference type="Pfam" id="PF01753">
    <property type="entry name" value="zf-MYND"/>
    <property type="match status" value="1"/>
</dbReference>
<evidence type="ECO:0000256" key="4">
    <source>
        <dbReference type="PROSITE-ProRule" id="PRU00134"/>
    </source>
</evidence>
<dbReference type="InterPro" id="IPR002893">
    <property type="entry name" value="Znf_MYND"/>
</dbReference>
<accession>A0A067PZ39</accession>
<organism evidence="6 7">
    <name type="scientific">Jaapia argillacea MUCL 33604</name>
    <dbReference type="NCBI Taxonomy" id="933084"/>
    <lineage>
        <taxon>Eukaryota</taxon>
        <taxon>Fungi</taxon>
        <taxon>Dikarya</taxon>
        <taxon>Basidiomycota</taxon>
        <taxon>Agaricomycotina</taxon>
        <taxon>Agaricomycetes</taxon>
        <taxon>Agaricomycetidae</taxon>
        <taxon>Jaapiales</taxon>
        <taxon>Jaapiaceae</taxon>
        <taxon>Jaapia</taxon>
    </lineage>
</organism>
<sequence length="621" mass="69186">MDLQWPLDLEQNFRRNPQQSIVAAHLGSLPDCLVVASLWHLVPRALTLGALEVFFHHLSESKAPPPPPGWFAVDHRQYDLHLMSLLGLGSVGPLASKDNSPLGDRLIQAWPGIFKRCSFLYPPSISPPSVFEDEQRDSVTRIISFCLFSIAQNLRMLEVIRSTPGAIELATRLWLREDTMKRPPQVIFPAPSALLDHLLVPQQFEMLSKIVQVSGASPSTVAKLAVSRLVASSKPTHLDAYGVKYHIYLIFGLTCNPDHPLRDALFTANVIVAATNALVAVSKKVDCEDLDDTEDPVITFTISRIYAYLTTFLEVTDGFTFISQSIKAGLLFSLAFWGARMNTSSTEQERDLRISLISSVLPRYLVYHSVLGAASSSFQAMKISGLLQFTKIFSADSREHWDRFEALLQDRVRASDIFDGLEKAKRVCANPKCIGRGPIQKSLMKCAGCQSVLYCSKACQSSDWKRGNHRGVCKALQQQLQDEKAGAERTGEAEPSKTDQSFFQFLAVRDTKRRLNQLRRVALQKFPDEPLTSMVVKIDYTTLPPVFTVEPLSTVKSPYLPSSHRYRSIASTIEQYRQKPELGTLIFASMPTGRSDTWCICSTGNVWSQELGKSRGSGVDS</sequence>
<dbReference type="Gene3D" id="6.10.140.2220">
    <property type="match status" value="1"/>
</dbReference>
<dbReference type="SUPFAM" id="SSF144232">
    <property type="entry name" value="HIT/MYND zinc finger-like"/>
    <property type="match status" value="1"/>
</dbReference>
<dbReference type="STRING" id="933084.A0A067PZ39"/>
<dbReference type="HOGENOM" id="CLU_027660_0_0_1"/>
<gene>
    <name evidence="6" type="ORF">JAAARDRAFT_154439</name>
</gene>
<dbReference type="InParanoid" id="A0A067PZ39"/>
<dbReference type="EMBL" id="KL197716">
    <property type="protein sequence ID" value="KDQ59165.1"/>
    <property type="molecule type" value="Genomic_DNA"/>
</dbReference>
<evidence type="ECO:0000313" key="7">
    <source>
        <dbReference type="Proteomes" id="UP000027265"/>
    </source>
</evidence>
<dbReference type="AlphaFoldDB" id="A0A067PZ39"/>
<reference evidence="7" key="1">
    <citation type="journal article" date="2014" name="Proc. Natl. Acad. Sci. U.S.A.">
        <title>Extensive sampling of basidiomycete genomes demonstrates inadequacy of the white-rot/brown-rot paradigm for wood decay fungi.</title>
        <authorList>
            <person name="Riley R."/>
            <person name="Salamov A.A."/>
            <person name="Brown D.W."/>
            <person name="Nagy L.G."/>
            <person name="Floudas D."/>
            <person name="Held B.W."/>
            <person name="Levasseur A."/>
            <person name="Lombard V."/>
            <person name="Morin E."/>
            <person name="Otillar R."/>
            <person name="Lindquist E.A."/>
            <person name="Sun H."/>
            <person name="LaButti K.M."/>
            <person name="Schmutz J."/>
            <person name="Jabbour D."/>
            <person name="Luo H."/>
            <person name="Baker S.E."/>
            <person name="Pisabarro A.G."/>
            <person name="Walton J.D."/>
            <person name="Blanchette R.A."/>
            <person name="Henrissat B."/>
            <person name="Martin F."/>
            <person name="Cullen D."/>
            <person name="Hibbett D.S."/>
            <person name="Grigoriev I.V."/>
        </authorList>
    </citation>
    <scope>NUCLEOTIDE SEQUENCE [LARGE SCALE GENOMIC DNA]</scope>
    <source>
        <strain evidence="7">MUCL 33604</strain>
    </source>
</reference>
<keyword evidence="1" id="KW-0479">Metal-binding</keyword>
<keyword evidence="7" id="KW-1185">Reference proteome</keyword>
<protein>
    <recommendedName>
        <fullName evidence="5">MYND-type domain-containing protein</fullName>
    </recommendedName>
</protein>
<evidence type="ECO:0000259" key="5">
    <source>
        <dbReference type="PROSITE" id="PS50865"/>
    </source>
</evidence>
<evidence type="ECO:0000256" key="1">
    <source>
        <dbReference type="ARBA" id="ARBA00022723"/>
    </source>
</evidence>
<name>A0A067PZ39_9AGAM</name>
<evidence type="ECO:0000313" key="6">
    <source>
        <dbReference type="EMBL" id="KDQ59165.1"/>
    </source>
</evidence>
<proteinExistence type="predicted"/>
<evidence type="ECO:0000256" key="3">
    <source>
        <dbReference type="ARBA" id="ARBA00022833"/>
    </source>
</evidence>
<dbReference type="PROSITE" id="PS50865">
    <property type="entry name" value="ZF_MYND_2"/>
    <property type="match status" value="1"/>
</dbReference>
<dbReference type="GO" id="GO:0008270">
    <property type="term" value="F:zinc ion binding"/>
    <property type="evidence" value="ECO:0007669"/>
    <property type="project" value="UniProtKB-KW"/>
</dbReference>